<sequence>MNDFLLMLYWELLPMLLQLIGAVLGLFLIWAARTAKNRWGIEIEARHREALHSAIMSGIRASLSRGTVGEDAINEAILHAGSSVPDAIAALNPGAGVLVSIAEAKLREAIEASPVYRLDGNPAAWPAGVARP</sequence>
<dbReference type="AlphaFoldDB" id="A0A6B3RS07"/>
<name>A0A6B3RS07_9RHOB</name>
<dbReference type="RefSeq" id="WP_164613248.1">
    <property type="nucleotide sequence ID" value="NZ_JAAIKE010000005.1"/>
</dbReference>
<feature type="transmembrane region" description="Helical" evidence="1">
    <location>
        <begin position="12"/>
        <end position="32"/>
    </location>
</feature>
<protein>
    <submittedName>
        <fullName evidence="2">Uncharacterized protein</fullName>
    </submittedName>
</protein>
<evidence type="ECO:0000256" key="1">
    <source>
        <dbReference type="SAM" id="Phobius"/>
    </source>
</evidence>
<reference evidence="2 3" key="1">
    <citation type="submission" date="2020-02" db="EMBL/GenBank/DDBJ databases">
        <title>Rhodobacter algicola sp. nov., isolated from microalga culture.</title>
        <authorList>
            <person name="Park C.-Y."/>
        </authorList>
    </citation>
    <scope>NUCLEOTIDE SEQUENCE [LARGE SCALE GENOMIC DNA]</scope>
    <source>
        <strain evidence="2 3">ETT8</strain>
    </source>
</reference>
<keyword evidence="1" id="KW-0812">Transmembrane</keyword>
<organism evidence="2 3">
    <name type="scientific">Pseudotabrizicola algicola</name>
    <dbReference type="NCBI Taxonomy" id="2709381"/>
    <lineage>
        <taxon>Bacteria</taxon>
        <taxon>Pseudomonadati</taxon>
        <taxon>Pseudomonadota</taxon>
        <taxon>Alphaproteobacteria</taxon>
        <taxon>Rhodobacterales</taxon>
        <taxon>Paracoccaceae</taxon>
        <taxon>Pseudotabrizicola</taxon>
    </lineage>
</organism>
<evidence type="ECO:0000313" key="2">
    <source>
        <dbReference type="EMBL" id="NEX47618.1"/>
    </source>
</evidence>
<gene>
    <name evidence="2" type="ORF">G3572_15505</name>
</gene>
<keyword evidence="3" id="KW-1185">Reference proteome</keyword>
<dbReference type="EMBL" id="JAAIKE010000005">
    <property type="protein sequence ID" value="NEX47618.1"/>
    <property type="molecule type" value="Genomic_DNA"/>
</dbReference>
<comment type="caution">
    <text evidence="2">The sequence shown here is derived from an EMBL/GenBank/DDBJ whole genome shotgun (WGS) entry which is preliminary data.</text>
</comment>
<proteinExistence type="predicted"/>
<keyword evidence="1" id="KW-1133">Transmembrane helix</keyword>
<evidence type="ECO:0000313" key="3">
    <source>
        <dbReference type="Proteomes" id="UP000481421"/>
    </source>
</evidence>
<accession>A0A6B3RS07</accession>
<keyword evidence="1" id="KW-0472">Membrane</keyword>
<dbReference type="Proteomes" id="UP000481421">
    <property type="component" value="Unassembled WGS sequence"/>
</dbReference>